<organism evidence="11 12">
    <name type="scientific">Luteolibacter pohnpeiensis</name>
    <dbReference type="NCBI Taxonomy" id="454153"/>
    <lineage>
        <taxon>Bacteria</taxon>
        <taxon>Pseudomonadati</taxon>
        <taxon>Verrucomicrobiota</taxon>
        <taxon>Verrucomicrobiia</taxon>
        <taxon>Verrucomicrobiales</taxon>
        <taxon>Verrucomicrobiaceae</taxon>
        <taxon>Luteolibacter</taxon>
    </lineage>
</organism>
<dbReference type="InterPro" id="IPR044643">
    <property type="entry name" value="TrpF_fam"/>
</dbReference>
<dbReference type="PANTHER" id="PTHR42894">
    <property type="entry name" value="N-(5'-PHOSPHORIBOSYL)ANTHRANILATE ISOMERASE"/>
    <property type="match status" value="1"/>
</dbReference>
<keyword evidence="12" id="KW-1185">Reference proteome</keyword>
<dbReference type="InterPro" id="IPR001240">
    <property type="entry name" value="PRAI_dom"/>
</dbReference>
<dbReference type="InterPro" id="IPR011060">
    <property type="entry name" value="RibuloseP-bd_barrel"/>
</dbReference>
<protein>
    <recommendedName>
        <fullName evidence="4 9">N-(5'-phosphoribosyl)anthranilate isomerase</fullName>
        <shortName evidence="9">PRAI</shortName>
        <ecNumber evidence="3 9">5.3.1.24</ecNumber>
    </recommendedName>
</protein>
<keyword evidence="7 9" id="KW-0057">Aromatic amino acid biosynthesis</keyword>
<dbReference type="SUPFAM" id="SSF51366">
    <property type="entry name" value="Ribulose-phoshate binding barrel"/>
    <property type="match status" value="1"/>
</dbReference>
<keyword evidence="8 9" id="KW-0413">Isomerase</keyword>
<dbReference type="GO" id="GO:0000162">
    <property type="term" value="P:L-tryptophan biosynthetic process"/>
    <property type="evidence" value="ECO:0007669"/>
    <property type="project" value="UniProtKB-UniRule"/>
</dbReference>
<dbReference type="Pfam" id="PF00697">
    <property type="entry name" value="PRAI"/>
    <property type="match status" value="1"/>
</dbReference>
<keyword evidence="6 9" id="KW-0822">Tryptophan biosynthesis</keyword>
<dbReference type="InterPro" id="IPR013785">
    <property type="entry name" value="Aldolase_TIM"/>
</dbReference>
<accession>A0A934SCA0</accession>
<dbReference type="CDD" id="cd00405">
    <property type="entry name" value="PRAI"/>
    <property type="match status" value="1"/>
</dbReference>
<evidence type="ECO:0000256" key="3">
    <source>
        <dbReference type="ARBA" id="ARBA00012572"/>
    </source>
</evidence>
<comment type="pathway">
    <text evidence="2 9">Amino-acid biosynthesis; L-tryptophan biosynthesis; L-tryptophan from chorismate: step 3/5.</text>
</comment>
<feature type="domain" description="N-(5'phosphoribosyl) anthranilate isomerase (PRAI)" evidence="10">
    <location>
        <begin position="15"/>
        <end position="213"/>
    </location>
</feature>
<dbReference type="HAMAP" id="MF_00135">
    <property type="entry name" value="PRAI"/>
    <property type="match status" value="1"/>
</dbReference>
<dbReference type="PANTHER" id="PTHR42894:SF1">
    <property type="entry name" value="N-(5'-PHOSPHORIBOSYL)ANTHRANILATE ISOMERASE"/>
    <property type="match status" value="1"/>
</dbReference>
<dbReference type="Proteomes" id="UP000603141">
    <property type="component" value="Unassembled WGS sequence"/>
</dbReference>
<evidence type="ECO:0000256" key="8">
    <source>
        <dbReference type="ARBA" id="ARBA00023235"/>
    </source>
</evidence>
<comment type="catalytic activity">
    <reaction evidence="1 9">
        <text>N-(5-phospho-beta-D-ribosyl)anthranilate = 1-(2-carboxyphenylamino)-1-deoxy-D-ribulose 5-phosphate</text>
        <dbReference type="Rhea" id="RHEA:21540"/>
        <dbReference type="ChEBI" id="CHEBI:18277"/>
        <dbReference type="ChEBI" id="CHEBI:58613"/>
        <dbReference type="EC" id="5.3.1.24"/>
    </reaction>
</comment>
<dbReference type="Gene3D" id="3.20.20.70">
    <property type="entry name" value="Aldolase class I"/>
    <property type="match status" value="1"/>
</dbReference>
<keyword evidence="5 9" id="KW-0028">Amino-acid biosynthesis</keyword>
<gene>
    <name evidence="9" type="primary">trpF</name>
    <name evidence="11" type="ORF">JIN85_12655</name>
</gene>
<proteinExistence type="inferred from homology"/>
<dbReference type="AlphaFoldDB" id="A0A934SCA0"/>
<evidence type="ECO:0000256" key="7">
    <source>
        <dbReference type="ARBA" id="ARBA00023141"/>
    </source>
</evidence>
<comment type="caution">
    <text evidence="11">The sequence shown here is derived from an EMBL/GenBank/DDBJ whole genome shotgun (WGS) entry which is preliminary data.</text>
</comment>
<dbReference type="GO" id="GO:0004640">
    <property type="term" value="F:phosphoribosylanthranilate isomerase activity"/>
    <property type="evidence" value="ECO:0007669"/>
    <property type="project" value="UniProtKB-UniRule"/>
</dbReference>
<dbReference type="EMBL" id="JAENIJ010000019">
    <property type="protein sequence ID" value="MBK1883269.1"/>
    <property type="molecule type" value="Genomic_DNA"/>
</dbReference>
<evidence type="ECO:0000313" key="11">
    <source>
        <dbReference type="EMBL" id="MBK1883269.1"/>
    </source>
</evidence>
<evidence type="ECO:0000256" key="4">
    <source>
        <dbReference type="ARBA" id="ARBA00022272"/>
    </source>
</evidence>
<evidence type="ECO:0000256" key="6">
    <source>
        <dbReference type="ARBA" id="ARBA00022822"/>
    </source>
</evidence>
<evidence type="ECO:0000256" key="2">
    <source>
        <dbReference type="ARBA" id="ARBA00004664"/>
    </source>
</evidence>
<reference evidence="11" key="1">
    <citation type="submission" date="2021-01" db="EMBL/GenBank/DDBJ databases">
        <title>Modified the classification status of verrucomicrobia.</title>
        <authorList>
            <person name="Feng X."/>
        </authorList>
    </citation>
    <scope>NUCLEOTIDE SEQUENCE</scope>
    <source>
        <strain evidence="11">KCTC 22041</strain>
    </source>
</reference>
<sequence length="218" mass="23163">MTQFERFFDPSTVSLKICGVTRLADAEQLVALGVDALGVNFWPKSKRYLAPEKAAWLGFLRGKILRVGVFVNENSDTALRLVQDGLLDVVQLHGDESPADAKPFRDAGVPFIKAIGIKTRDDLALATDYGAAGLLLDAHAPGVYGGTGETFDWDVARSFREQNPGLPVLLAGGIVPENAALAAQSVSPAALDIASGAEISPGIKDFQKVTALLTAIRF</sequence>
<name>A0A934SCA0_9BACT</name>
<evidence type="ECO:0000256" key="1">
    <source>
        <dbReference type="ARBA" id="ARBA00001164"/>
    </source>
</evidence>
<dbReference type="RefSeq" id="WP_200271220.1">
    <property type="nucleotide sequence ID" value="NZ_JAENIJ010000019.1"/>
</dbReference>
<evidence type="ECO:0000256" key="5">
    <source>
        <dbReference type="ARBA" id="ARBA00022605"/>
    </source>
</evidence>
<evidence type="ECO:0000259" key="10">
    <source>
        <dbReference type="Pfam" id="PF00697"/>
    </source>
</evidence>
<evidence type="ECO:0000256" key="9">
    <source>
        <dbReference type="HAMAP-Rule" id="MF_00135"/>
    </source>
</evidence>
<comment type="similarity">
    <text evidence="9">Belongs to the TrpF family.</text>
</comment>
<dbReference type="EC" id="5.3.1.24" evidence="3 9"/>
<evidence type="ECO:0000313" key="12">
    <source>
        <dbReference type="Proteomes" id="UP000603141"/>
    </source>
</evidence>